<evidence type="ECO:0000313" key="3">
    <source>
        <dbReference type="Proteomes" id="UP000663832"/>
    </source>
</evidence>
<reference evidence="1" key="1">
    <citation type="submission" date="2021-02" db="EMBL/GenBank/DDBJ databases">
        <authorList>
            <person name="Nowell W R."/>
        </authorList>
    </citation>
    <scope>NUCLEOTIDE SEQUENCE</scope>
</reference>
<dbReference type="EMBL" id="CAJNOM010001237">
    <property type="protein sequence ID" value="CAF1599548.1"/>
    <property type="molecule type" value="Genomic_DNA"/>
</dbReference>
<dbReference type="Proteomes" id="UP000663832">
    <property type="component" value="Unassembled WGS sequence"/>
</dbReference>
<dbReference type="Proteomes" id="UP000663877">
    <property type="component" value="Unassembled WGS sequence"/>
</dbReference>
<protein>
    <submittedName>
        <fullName evidence="1">Uncharacterized protein</fullName>
    </submittedName>
</protein>
<keyword evidence="3" id="KW-1185">Reference proteome</keyword>
<evidence type="ECO:0000313" key="4">
    <source>
        <dbReference type="Proteomes" id="UP000663877"/>
    </source>
</evidence>
<gene>
    <name evidence="1" type="ORF">BJG266_LOCUS35372</name>
    <name evidence="2" type="ORF">QVE165_LOCUS52408</name>
</gene>
<evidence type="ECO:0000313" key="2">
    <source>
        <dbReference type="EMBL" id="CAF1599548.1"/>
    </source>
</evidence>
<proteinExistence type="predicted"/>
<feature type="non-terminal residue" evidence="1">
    <location>
        <position position="1"/>
    </location>
</feature>
<organism evidence="1 4">
    <name type="scientific">Adineta steineri</name>
    <dbReference type="NCBI Taxonomy" id="433720"/>
    <lineage>
        <taxon>Eukaryota</taxon>
        <taxon>Metazoa</taxon>
        <taxon>Spiralia</taxon>
        <taxon>Gnathifera</taxon>
        <taxon>Rotifera</taxon>
        <taxon>Eurotatoria</taxon>
        <taxon>Bdelloidea</taxon>
        <taxon>Adinetida</taxon>
        <taxon>Adinetidae</taxon>
        <taxon>Adineta</taxon>
    </lineage>
</organism>
<comment type="caution">
    <text evidence="1">The sequence shown here is derived from an EMBL/GenBank/DDBJ whole genome shotgun (WGS) entry which is preliminary data.</text>
</comment>
<dbReference type="EMBL" id="CAJNOI010000888">
    <property type="protein sequence ID" value="CAF1358706.1"/>
    <property type="molecule type" value="Genomic_DNA"/>
</dbReference>
<dbReference type="AlphaFoldDB" id="A0A815I012"/>
<accession>A0A815I012</accession>
<dbReference type="OrthoDB" id="10057777at2759"/>
<evidence type="ECO:0000313" key="1">
    <source>
        <dbReference type="EMBL" id="CAF1358706.1"/>
    </source>
</evidence>
<sequence>SEGNWVSNGDAETGPCQTGYGVTHPTDWSYSEAITQMYYGNIAGDEMLTDPGPSNRGNCHFYGAWSAITTMWQTGNITISINPLLIDNQKVWFNFSAWIGGYSDQDDNAQVSLTFLNQSNQNVGNSTILGPVLAIDRGNITSLLFRQAIGPVPISNRAFTVEVTMTRSDGSSNDGDIDNIALYLYQ</sequence>
<name>A0A815I012_9BILA</name>